<keyword evidence="2" id="KW-1185">Reference proteome</keyword>
<protein>
    <submittedName>
        <fullName evidence="1">Uncharacterized protein</fullName>
    </submittedName>
</protein>
<gene>
    <name evidence="1" type="ORF">RRG08_045772</name>
</gene>
<proteinExistence type="predicted"/>
<name>A0AAE1B026_9GAST</name>
<evidence type="ECO:0000313" key="2">
    <source>
        <dbReference type="Proteomes" id="UP001283361"/>
    </source>
</evidence>
<dbReference type="AlphaFoldDB" id="A0AAE1B026"/>
<reference evidence="1" key="1">
    <citation type="journal article" date="2023" name="G3 (Bethesda)">
        <title>A reference genome for the long-term kleptoplast-retaining sea slug Elysia crispata morphotype clarki.</title>
        <authorList>
            <person name="Eastman K.E."/>
            <person name="Pendleton A.L."/>
            <person name="Shaikh M.A."/>
            <person name="Suttiyut T."/>
            <person name="Ogas R."/>
            <person name="Tomko P."/>
            <person name="Gavelis G."/>
            <person name="Widhalm J.R."/>
            <person name="Wisecaver J.H."/>
        </authorList>
    </citation>
    <scope>NUCLEOTIDE SEQUENCE</scope>
    <source>
        <strain evidence="1">ECLA1</strain>
    </source>
</reference>
<evidence type="ECO:0000313" key="1">
    <source>
        <dbReference type="EMBL" id="KAK3796765.1"/>
    </source>
</evidence>
<accession>A0AAE1B026</accession>
<sequence length="100" mass="10962">MIITAADESHVRIKRAINVRCRRAKFFDCLDSQVGSCSVVLLHHNGLFILSIPYGMKPTIVAAIDLSKCSLPQVPSHSLCDLDIKDGHIVSTHLVIPSNI</sequence>
<organism evidence="1 2">
    <name type="scientific">Elysia crispata</name>
    <name type="common">lettuce slug</name>
    <dbReference type="NCBI Taxonomy" id="231223"/>
    <lineage>
        <taxon>Eukaryota</taxon>
        <taxon>Metazoa</taxon>
        <taxon>Spiralia</taxon>
        <taxon>Lophotrochozoa</taxon>
        <taxon>Mollusca</taxon>
        <taxon>Gastropoda</taxon>
        <taxon>Heterobranchia</taxon>
        <taxon>Euthyneura</taxon>
        <taxon>Panpulmonata</taxon>
        <taxon>Sacoglossa</taxon>
        <taxon>Placobranchoidea</taxon>
        <taxon>Plakobranchidae</taxon>
        <taxon>Elysia</taxon>
    </lineage>
</organism>
<comment type="caution">
    <text evidence="1">The sequence shown here is derived from an EMBL/GenBank/DDBJ whole genome shotgun (WGS) entry which is preliminary data.</text>
</comment>
<dbReference type="EMBL" id="JAWDGP010000847">
    <property type="protein sequence ID" value="KAK3796765.1"/>
    <property type="molecule type" value="Genomic_DNA"/>
</dbReference>
<dbReference type="Proteomes" id="UP001283361">
    <property type="component" value="Unassembled WGS sequence"/>
</dbReference>